<keyword evidence="3" id="KW-1185">Reference proteome</keyword>
<protein>
    <submittedName>
        <fullName evidence="2">Uncharacterized protein</fullName>
    </submittedName>
</protein>
<evidence type="ECO:0000256" key="1">
    <source>
        <dbReference type="SAM" id="SignalP"/>
    </source>
</evidence>
<dbReference type="Ensembl" id="ENSPTET00000048905.1">
    <property type="protein sequence ID" value="ENSPTEP00000035985.1"/>
    <property type="gene ID" value="ENSPTEG00000033899.1"/>
</dbReference>
<feature type="chain" id="PRO_5034649766" evidence="1">
    <location>
        <begin position="24"/>
        <end position="63"/>
    </location>
</feature>
<evidence type="ECO:0000313" key="2">
    <source>
        <dbReference type="Ensembl" id="ENSPTEP00000035985.1"/>
    </source>
</evidence>
<name>A0A8C9IJU2_9PRIM</name>
<reference evidence="2" key="1">
    <citation type="submission" date="2025-08" db="UniProtKB">
        <authorList>
            <consortium name="Ensembl"/>
        </authorList>
    </citation>
    <scope>IDENTIFICATION</scope>
</reference>
<feature type="signal peptide" evidence="1">
    <location>
        <begin position="1"/>
        <end position="23"/>
    </location>
</feature>
<organism evidence="2 3">
    <name type="scientific">Piliocolobus tephrosceles</name>
    <name type="common">Ugandan red Colobus</name>
    <dbReference type="NCBI Taxonomy" id="591936"/>
    <lineage>
        <taxon>Eukaryota</taxon>
        <taxon>Metazoa</taxon>
        <taxon>Chordata</taxon>
        <taxon>Craniata</taxon>
        <taxon>Vertebrata</taxon>
        <taxon>Euteleostomi</taxon>
        <taxon>Mammalia</taxon>
        <taxon>Eutheria</taxon>
        <taxon>Euarchontoglires</taxon>
        <taxon>Primates</taxon>
        <taxon>Haplorrhini</taxon>
        <taxon>Catarrhini</taxon>
        <taxon>Cercopithecidae</taxon>
        <taxon>Colobinae</taxon>
        <taxon>Piliocolobus</taxon>
    </lineage>
</organism>
<dbReference type="Proteomes" id="UP000694416">
    <property type="component" value="Unplaced"/>
</dbReference>
<dbReference type="AlphaFoldDB" id="A0A8C9IJU2"/>
<keyword evidence="1" id="KW-0732">Signal</keyword>
<proteinExistence type="predicted"/>
<accession>A0A8C9IJU2</accession>
<sequence>MRVLYLLFSFVFIFLMPLPREMGQGNRRGPVACKSRVCVLNICSTSLKQTGIYGHDRIKCCKK</sequence>
<reference evidence="2" key="2">
    <citation type="submission" date="2025-09" db="UniProtKB">
        <authorList>
            <consortium name="Ensembl"/>
        </authorList>
    </citation>
    <scope>IDENTIFICATION</scope>
</reference>
<evidence type="ECO:0000313" key="3">
    <source>
        <dbReference type="Proteomes" id="UP000694416"/>
    </source>
</evidence>